<keyword evidence="4" id="KW-1185">Reference proteome</keyword>
<dbReference type="Proteomes" id="UP001642540">
    <property type="component" value="Unassembled WGS sequence"/>
</dbReference>
<accession>A0ABP1S7C8</accession>
<protein>
    <recommendedName>
        <fullName evidence="2">Partial AB-hydrolase lipase domain-containing protein</fullName>
    </recommendedName>
</protein>
<keyword evidence="1" id="KW-1133">Transmembrane helix</keyword>
<dbReference type="SUPFAM" id="SSF53474">
    <property type="entry name" value="alpha/beta-Hydrolases"/>
    <property type="match status" value="1"/>
</dbReference>
<dbReference type="Pfam" id="PF04083">
    <property type="entry name" value="Abhydro_lipase"/>
    <property type="match status" value="1"/>
</dbReference>
<gene>
    <name evidence="3" type="ORF">ODALV1_LOCUS30665</name>
</gene>
<keyword evidence="1" id="KW-0472">Membrane</keyword>
<reference evidence="3 4" key="1">
    <citation type="submission" date="2024-08" db="EMBL/GenBank/DDBJ databases">
        <authorList>
            <person name="Cucini C."/>
            <person name="Frati F."/>
        </authorList>
    </citation>
    <scope>NUCLEOTIDE SEQUENCE [LARGE SCALE GENOMIC DNA]</scope>
</reference>
<keyword evidence="1" id="KW-0812">Transmembrane</keyword>
<organism evidence="3 4">
    <name type="scientific">Orchesella dallaii</name>
    <dbReference type="NCBI Taxonomy" id="48710"/>
    <lineage>
        <taxon>Eukaryota</taxon>
        <taxon>Metazoa</taxon>
        <taxon>Ecdysozoa</taxon>
        <taxon>Arthropoda</taxon>
        <taxon>Hexapoda</taxon>
        <taxon>Collembola</taxon>
        <taxon>Entomobryomorpha</taxon>
        <taxon>Entomobryoidea</taxon>
        <taxon>Orchesellidae</taxon>
        <taxon>Orchesellinae</taxon>
        <taxon>Orchesella</taxon>
    </lineage>
</organism>
<dbReference type="Gene3D" id="3.40.50.1820">
    <property type="entry name" value="alpha/beta hydrolase"/>
    <property type="match status" value="1"/>
</dbReference>
<comment type="caution">
    <text evidence="3">The sequence shown here is derived from an EMBL/GenBank/DDBJ whole genome shotgun (WGS) entry which is preliminary data.</text>
</comment>
<proteinExistence type="predicted"/>
<dbReference type="InterPro" id="IPR006693">
    <property type="entry name" value="AB_hydrolase_lipase"/>
</dbReference>
<name>A0ABP1S7C8_9HEXA</name>
<evidence type="ECO:0000313" key="4">
    <source>
        <dbReference type="Proteomes" id="UP001642540"/>
    </source>
</evidence>
<dbReference type="EMBL" id="CAXLJM020000164">
    <property type="protein sequence ID" value="CAL8145985.1"/>
    <property type="molecule type" value="Genomic_DNA"/>
</dbReference>
<evidence type="ECO:0000313" key="3">
    <source>
        <dbReference type="EMBL" id="CAL8145985.1"/>
    </source>
</evidence>
<feature type="transmembrane region" description="Helical" evidence="1">
    <location>
        <begin position="55"/>
        <end position="73"/>
    </location>
</feature>
<evidence type="ECO:0000259" key="2">
    <source>
        <dbReference type="Pfam" id="PF04083"/>
    </source>
</evidence>
<sequence length="244" mass="27973">MRVNTIWLCLQWLQTQNKIVRWHLEKVKGEYLYSFKPLKNYNVFLSSNIRNWKNIKMILINGAVIFVTIHIVFCEETFPLSRLTDPIRLCQPHIPLPVNISRDPTSCDKELASATKLKDPEADKNIAQIATENGFLFEVYNATTSDGYILTTFRIPGGPKSEARKGKPAVLLLHGLGGSSETWIALPNDKNLAFMLANAGWDVWLANNRGSTFSNKHITLNPDFDLNYWEFRYTKENKLNQTLQ</sequence>
<dbReference type="InterPro" id="IPR029058">
    <property type="entry name" value="AB_hydrolase_fold"/>
</dbReference>
<dbReference type="PANTHER" id="PTHR11005">
    <property type="entry name" value="LYSOSOMAL ACID LIPASE-RELATED"/>
    <property type="match status" value="1"/>
</dbReference>
<feature type="domain" description="Partial AB-hydrolase lipase" evidence="2">
    <location>
        <begin position="126"/>
        <end position="185"/>
    </location>
</feature>
<evidence type="ECO:0000256" key="1">
    <source>
        <dbReference type="SAM" id="Phobius"/>
    </source>
</evidence>